<feature type="domain" description="Ig-like" evidence="8">
    <location>
        <begin position="85"/>
        <end position="164"/>
    </location>
</feature>
<feature type="compositionally biased region" description="Basic and acidic residues" evidence="6">
    <location>
        <begin position="644"/>
        <end position="659"/>
    </location>
</feature>
<dbReference type="InterPro" id="IPR013783">
    <property type="entry name" value="Ig-like_fold"/>
</dbReference>
<dbReference type="SMART" id="SM00408">
    <property type="entry name" value="IGc2"/>
    <property type="match status" value="3"/>
</dbReference>
<reference evidence="10" key="4">
    <citation type="journal article" date="2022" name="Res Sq">
        <title>Comparative Genomics Reveals Insights into the Divergent Evolution of Astigmatic Mites and Household Pest Adaptations.</title>
        <authorList>
            <person name="Xiong Q."/>
            <person name="Wan A.T.-Y."/>
            <person name="Liu X.-Y."/>
            <person name="Fung C.S.-H."/>
            <person name="Xiao X."/>
            <person name="Malainual N."/>
            <person name="Hou J."/>
            <person name="Wang L."/>
            <person name="Wang M."/>
            <person name="Yang K."/>
            <person name="Cui Y."/>
            <person name="Leung E."/>
            <person name="Nong W."/>
            <person name="Shin S.-K."/>
            <person name="Au S."/>
            <person name="Jeong K.Y."/>
            <person name="Chew F.T."/>
            <person name="Hui J."/>
            <person name="Leung T.F."/>
            <person name="Tungtrongchitr A."/>
            <person name="Zhong N."/>
            <person name="Liu Z."/>
            <person name="Tsui S."/>
        </authorList>
    </citation>
    <scope>NUCLEOTIDE SEQUENCE</scope>
    <source>
        <strain evidence="10">Derf</strain>
        <tissue evidence="10">Whole organism</tissue>
    </source>
</reference>
<evidence type="ECO:0000256" key="2">
    <source>
        <dbReference type="ARBA" id="ARBA00023136"/>
    </source>
</evidence>
<evidence type="ECO:0000313" key="10">
    <source>
        <dbReference type="EMBL" id="KAH9522527.1"/>
    </source>
</evidence>
<evidence type="ECO:0000256" key="5">
    <source>
        <dbReference type="ARBA" id="ARBA00023319"/>
    </source>
</evidence>
<dbReference type="OrthoDB" id="10039395at2759"/>
<feature type="region of interest" description="Disordered" evidence="6">
    <location>
        <begin position="624"/>
        <end position="688"/>
    </location>
</feature>
<accession>A0A922I6S6</accession>
<feature type="domain" description="Ig-like" evidence="8">
    <location>
        <begin position="174"/>
        <end position="276"/>
    </location>
</feature>
<comment type="caution">
    <text evidence="10">The sequence shown here is derived from an EMBL/GenBank/DDBJ whole genome shotgun (WGS) entry which is preliminary data.</text>
</comment>
<keyword evidence="7" id="KW-0812">Transmembrane</keyword>
<dbReference type="Pfam" id="PF13927">
    <property type="entry name" value="Ig_3"/>
    <property type="match status" value="2"/>
</dbReference>
<keyword evidence="2 7" id="KW-0472">Membrane</keyword>
<evidence type="ECO:0000313" key="11">
    <source>
        <dbReference type="Proteomes" id="UP000790347"/>
    </source>
</evidence>
<feature type="domain" description="Ig-like" evidence="8">
    <location>
        <begin position="281"/>
        <end position="366"/>
    </location>
</feature>
<dbReference type="PROSITE" id="PS50835">
    <property type="entry name" value="IG_LIKE"/>
    <property type="match status" value="4"/>
</dbReference>
<keyword evidence="11" id="KW-1185">Reference proteome</keyword>
<dbReference type="SMART" id="SM00409">
    <property type="entry name" value="IG"/>
    <property type="match status" value="3"/>
</dbReference>
<proteinExistence type="predicted"/>
<keyword evidence="7" id="KW-1133">Transmembrane helix</keyword>
<reference evidence="9" key="2">
    <citation type="submission" date="2020-06" db="EMBL/GenBank/DDBJ databases">
        <authorList>
            <person name="Ji K."/>
            <person name="Li J."/>
        </authorList>
    </citation>
    <scope>NUCLEOTIDE SEQUENCE</scope>
    <source>
        <strain evidence="9">JKM2019</strain>
        <tissue evidence="9">Whole body</tissue>
    </source>
</reference>
<feature type="compositionally biased region" description="Basic residues" evidence="6">
    <location>
        <begin position="677"/>
        <end position="688"/>
    </location>
</feature>
<dbReference type="InterPro" id="IPR051275">
    <property type="entry name" value="Cell_adhesion_signaling"/>
</dbReference>
<keyword evidence="5" id="KW-0393">Immunoglobulin domain</keyword>
<dbReference type="Proteomes" id="UP000790347">
    <property type="component" value="Unassembled WGS sequence"/>
</dbReference>
<keyword evidence="3" id="KW-1015">Disulfide bond</keyword>
<dbReference type="InterPro" id="IPR013162">
    <property type="entry name" value="CD80_C2-set"/>
</dbReference>
<evidence type="ECO:0000256" key="3">
    <source>
        <dbReference type="ARBA" id="ARBA00023157"/>
    </source>
</evidence>
<comment type="subcellular location">
    <subcellularLocation>
        <location evidence="1">Membrane</location>
        <topology evidence="1">Single-pass type I membrane protein</topology>
    </subcellularLocation>
</comment>
<feature type="domain" description="Ig-like" evidence="8">
    <location>
        <begin position="371"/>
        <end position="464"/>
    </location>
</feature>
<dbReference type="GO" id="GO:0098609">
    <property type="term" value="P:cell-cell adhesion"/>
    <property type="evidence" value="ECO:0007669"/>
    <property type="project" value="TreeGrafter"/>
</dbReference>
<organism evidence="10 11">
    <name type="scientific">Dermatophagoides farinae</name>
    <name type="common">American house dust mite</name>
    <dbReference type="NCBI Taxonomy" id="6954"/>
    <lineage>
        <taxon>Eukaryota</taxon>
        <taxon>Metazoa</taxon>
        <taxon>Ecdysozoa</taxon>
        <taxon>Arthropoda</taxon>
        <taxon>Chelicerata</taxon>
        <taxon>Arachnida</taxon>
        <taxon>Acari</taxon>
        <taxon>Acariformes</taxon>
        <taxon>Sarcoptiformes</taxon>
        <taxon>Astigmata</taxon>
        <taxon>Psoroptidia</taxon>
        <taxon>Analgoidea</taxon>
        <taxon>Pyroglyphidae</taxon>
        <taxon>Dermatophagoidinae</taxon>
        <taxon>Dermatophagoides</taxon>
    </lineage>
</organism>
<dbReference type="Proteomes" id="UP000828236">
    <property type="component" value="Unassembled WGS sequence"/>
</dbReference>
<dbReference type="SUPFAM" id="SSF48726">
    <property type="entry name" value="Immunoglobulin"/>
    <property type="match status" value="4"/>
</dbReference>
<dbReference type="InterPro" id="IPR007110">
    <property type="entry name" value="Ig-like_dom"/>
</dbReference>
<evidence type="ECO:0000256" key="4">
    <source>
        <dbReference type="ARBA" id="ARBA00023180"/>
    </source>
</evidence>
<dbReference type="InterPro" id="IPR036179">
    <property type="entry name" value="Ig-like_dom_sf"/>
</dbReference>
<evidence type="ECO:0000313" key="9">
    <source>
        <dbReference type="EMBL" id="KAH7639041.1"/>
    </source>
</evidence>
<dbReference type="EMBL" id="ASGP02000002">
    <property type="protein sequence ID" value="KAH9522527.1"/>
    <property type="molecule type" value="Genomic_DNA"/>
</dbReference>
<evidence type="ECO:0000256" key="6">
    <source>
        <dbReference type="SAM" id="MobiDB-lite"/>
    </source>
</evidence>
<name>A0A922I6S6_DERFA</name>
<dbReference type="InterPro" id="IPR003599">
    <property type="entry name" value="Ig_sub"/>
</dbReference>
<dbReference type="Pfam" id="PF08205">
    <property type="entry name" value="C2-set_2"/>
    <property type="match status" value="1"/>
</dbReference>
<feature type="transmembrane region" description="Helical" evidence="7">
    <location>
        <begin position="596"/>
        <end position="620"/>
    </location>
</feature>
<dbReference type="CDD" id="cd00096">
    <property type="entry name" value="Ig"/>
    <property type="match status" value="1"/>
</dbReference>
<gene>
    <name evidence="10" type="ORF">DERF_006093</name>
    <name evidence="9" type="ORF">HUG17_3074</name>
</gene>
<dbReference type="PANTHER" id="PTHR11640:SF155">
    <property type="entry name" value="IG-LIKE DOMAIN-CONTAINING PROTEIN"/>
    <property type="match status" value="1"/>
</dbReference>
<evidence type="ECO:0000256" key="1">
    <source>
        <dbReference type="ARBA" id="ARBA00004479"/>
    </source>
</evidence>
<dbReference type="EMBL" id="SDOV01000007">
    <property type="protein sequence ID" value="KAH7639041.1"/>
    <property type="molecule type" value="Genomic_DNA"/>
</dbReference>
<feature type="compositionally biased region" description="Low complexity" evidence="6">
    <location>
        <begin position="626"/>
        <end position="641"/>
    </location>
</feature>
<dbReference type="GO" id="GO:0005886">
    <property type="term" value="C:plasma membrane"/>
    <property type="evidence" value="ECO:0007669"/>
    <property type="project" value="TreeGrafter"/>
</dbReference>
<reference evidence="9" key="3">
    <citation type="journal article" date="2021" name="World Allergy Organ. J.">
        <title>Chromosome-level assembly of Dermatophagoides farinae genome and transcriptome reveals two novel allergens Der f 37 and Der f 39.</title>
        <authorList>
            <person name="Chen J."/>
            <person name="Cai Z."/>
            <person name="Fan D."/>
            <person name="Hu J."/>
            <person name="Hou Y."/>
            <person name="He Y."/>
            <person name="Zhang Z."/>
            <person name="Zhao Z."/>
            <person name="Gao P."/>
            <person name="Hu W."/>
            <person name="Sun J."/>
            <person name="Li J."/>
            <person name="Ji K."/>
        </authorList>
    </citation>
    <scope>NUCLEOTIDE SEQUENCE</scope>
    <source>
        <strain evidence="9">JKM2019</strain>
    </source>
</reference>
<evidence type="ECO:0000259" key="8">
    <source>
        <dbReference type="PROSITE" id="PS50835"/>
    </source>
</evidence>
<sequence>MSIAAYYIDDPVDYRKKYSSPSSNFVKQIILADRSKMYPQSSYHSPKIVMSNRKRIWSLYSSSISLLFCSLFLLLLSSNNVESSPMFRKVPSPVYYMLQGSDLELNCVTERIVNVSCFWTRNHKIIPPLPGKYNYAQRSSSGDCSMTISRLEYPADNAQWICQVYPDESEQEPPKTQVIVMVQPNQPNITFDNFTESPIADQVTSISCLSANGNPLPRIEWYLDDINITQYAKEIAKDRTIKSTLRYVFKKKDKGSRLQCISFHQTGQQVVPKILNVQYKPYVTVKEKTYTAYEGKDLEIECHVEANPEANIYWKPRSEKINETKYKVLGNKLLLRNIDYTFDGEEFQCSAQNTIGPSKTESVKLNVLYPPRLVSIDFPRKNITVGDDMQFECTFVGNPAPKIRWCFTDAIHNNLYYPKASDDNPGVLIIRNASYLNEGSYYCQGINYNWILNKENMVPSSQFAVNIVGRPLFINDKKTVTGYRGLDTKVEQSFCSDPPPDQVYWIYGSNRIPVNLEIGKDDSLRPHHNQIDNFHIKTGRLIKIDSLSPNPTCFRVALMVAYTGTDDIRDYMLVVHNKYGKSEGIVTLQVNSPLSIAAVIAFSLIVLVIVLAITIGIILLRRKPSKSSGSSSLSSSTTSSTNKQRIDDHHPVEIVDNKYEVQVPNNDSYDGGNKDSLKKHHGKKTNGH</sequence>
<dbReference type="PANTHER" id="PTHR11640">
    <property type="entry name" value="NEPHRIN"/>
    <property type="match status" value="1"/>
</dbReference>
<dbReference type="GO" id="GO:0005911">
    <property type="term" value="C:cell-cell junction"/>
    <property type="evidence" value="ECO:0007669"/>
    <property type="project" value="TreeGrafter"/>
</dbReference>
<keyword evidence="4" id="KW-0325">Glycoprotein</keyword>
<dbReference type="GO" id="GO:0050839">
    <property type="term" value="F:cell adhesion molecule binding"/>
    <property type="evidence" value="ECO:0007669"/>
    <property type="project" value="TreeGrafter"/>
</dbReference>
<reference evidence="10" key="1">
    <citation type="submission" date="2013-05" db="EMBL/GenBank/DDBJ databases">
        <authorList>
            <person name="Yim A.K.Y."/>
            <person name="Chan T.F."/>
            <person name="Ji K.M."/>
            <person name="Liu X.Y."/>
            <person name="Zhou J.W."/>
            <person name="Li R.Q."/>
            <person name="Yang K.Y."/>
            <person name="Li J."/>
            <person name="Li M."/>
            <person name="Law P.T.W."/>
            <person name="Wu Y.L."/>
            <person name="Cai Z.L."/>
            <person name="Qin H."/>
            <person name="Bao Y."/>
            <person name="Leung R.K.K."/>
            <person name="Ng P.K.S."/>
            <person name="Zou J."/>
            <person name="Zhong X.J."/>
            <person name="Ran P.X."/>
            <person name="Zhong N.S."/>
            <person name="Liu Z.G."/>
            <person name="Tsui S.K.W."/>
        </authorList>
    </citation>
    <scope>NUCLEOTIDE SEQUENCE</scope>
    <source>
        <strain evidence="10">Derf</strain>
        <tissue evidence="10">Whole organism</tissue>
    </source>
</reference>
<evidence type="ECO:0000256" key="7">
    <source>
        <dbReference type="SAM" id="Phobius"/>
    </source>
</evidence>
<dbReference type="Gene3D" id="2.60.40.10">
    <property type="entry name" value="Immunoglobulins"/>
    <property type="match status" value="4"/>
</dbReference>
<dbReference type="AlphaFoldDB" id="A0A922I6S6"/>
<feature type="transmembrane region" description="Helical" evidence="7">
    <location>
        <begin position="57"/>
        <end position="76"/>
    </location>
</feature>
<dbReference type="InterPro" id="IPR003598">
    <property type="entry name" value="Ig_sub2"/>
</dbReference>
<protein>
    <submittedName>
        <fullName evidence="9">Kin of irre-like protein 1-like protein</fullName>
    </submittedName>
</protein>